<evidence type="ECO:0000313" key="2">
    <source>
        <dbReference type="EMBL" id="JAC74565.1"/>
    </source>
</evidence>
<proteinExistence type="predicted"/>
<evidence type="ECO:0000256" key="1">
    <source>
        <dbReference type="SAM" id="MobiDB-lite"/>
    </source>
</evidence>
<sequence>MELGSVESAQHHPTRGVEQCEANEQREQASWVEPARGLLRVHAAGKGSHARVDQLRNPKDADDVDHKAKGA</sequence>
<dbReference type="EMBL" id="GBEZ01011201">
    <property type="protein sequence ID" value="JAC74565.1"/>
    <property type="molecule type" value="Transcribed_RNA"/>
</dbReference>
<reference evidence="2" key="1">
    <citation type="submission" date="2014-05" db="EMBL/GenBank/DDBJ databases">
        <title>The transcriptome of the halophilic microalga Tetraselmis sp. GSL018 isolated from the Great Salt Lake, Utah.</title>
        <authorList>
            <person name="Jinkerson R.E."/>
            <person name="D'Adamo S."/>
            <person name="Posewitz M.C."/>
        </authorList>
    </citation>
    <scope>NUCLEOTIDE SEQUENCE</scope>
    <source>
        <strain evidence="2">GSL018</strain>
    </source>
</reference>
<name>A0A061RV37_9CHLO</name>
<organism evidence="2">
    <name type="scientific">Tetraselmis sp. GSL018</name>
    <dbReference type="NCBI Taxonomy" id="582737"/>
    <lineage>
        <taxon>Eukaryota</taxon>
        <taxon>Viridiplantae</taxon>
        <taxon>Chlorophyta</taxon>
        <taxon>core chlorophytes</taxon>
        <taxon>Chlorodendrophyceae</taxon>
        <taxon>Chlorodendrales</taxon>
        <taxon>Chlorodendraceae</taxon>
        <taxon>Tetraselmis</taxon>
    </lineage>
</organism>
<feature type="region of interest" description="Disordered" evidence="1">
    <location>
        <begin position="1"/>
        <end position="29"/>
    </location>
</feature>
<feature type="region of interest" description="Disordered" evidence="1">
    <location>
        <begin position="42"/>
        <end position="71"/>
    </location>
</feature>
<gene>
    <name evidence="2" type="ORF">TSPGSL018_25597</name>
</gene>
<accession>A0A061RV37</accession>
<dbReference type="AlphaFoldDB" id="A0A061RV37"/>
<protein>
    <submittedName>
        <fullName evidence="2">Uncharacterized protein</fullName>
    </submittedName>
</protein>
<feature type="compositionally biased region" description="Basic and acidic residues" evidence="1">
    <location>
        <begin position="50"/>
        <end position="71"/>
    </location>
</feature>